<evidence type="ECO:0000313" key="4">
    <source>
        <dbReference type="EMBL" id="SAK95339.1"/>
    </source>
</evidence>
<feature type="domain" description="Ketopantoate reductase C-terminal" evidence="3">
    <location>
        <begin position="8"/>
        <end position="58"/>
    </location>
</feature>
<gene>
    <name evidence="4" type="ORF">AWB76_07122</name>
</gene>
<evidence type="ECO:0000256" key="2">
    <source>
        <dbReference type="ARBA" id="ARBA00023002"/>
    </source>
</evidence>
<dbReference type="Pfam" id="PF08546">
    <property type="entry name" value="ApbA_C"/>
    <property type="match status" value="1"/>
</dbReference>
<evidence type="ECO:0000256" key="1">
    <source>
        <dbReference type="ARBA" id="ARBA00022857"/>
    </source>
</evidence>
<dbReference type="STRING" id="1777137.AWB76_07122"/>
<evidence type="ECO:0000313" key="5">
    <source>
        <dbReference type="Proteomes" id="UP000054624"/>
    </source>
</evidence>
<reference evidence="5" key="1">
    <citation type="submission" date="2016-01" db="EMBL/GenBank/DDBJ databases">
        <authorList>
            <person name="Peeters Charlotte."/>
        </authorList>
    </citation>
    <scope>NUCLEOTIDE SEQUENCE [LARGE SCALE GENOMIC DNA]</scope>
</reference>
<keyword evidence="1" id="KW-0521">NADP</keyword>
<dbReference type="GO" id="GO:0005737">
    <property type="term" value="C:cytoplasm"/>
    <property type="evidence" value="ECO:0007669"/>
    <property type="project" value="TreeGrafter"/>
</dbReference>
<dbReference type="EMBL" id="FCOI02000045">
    <property type="protein sequence ID" value="SAK95339.1"/>
    <property type="molecule type" value="Genomic_DNA"/>
</dbReference>
<dbReference type="SUPFAM" id="SSF48179">
    <property type="entry name" value="6-phosphogluconate dehydrogenase C-terminal domain-like"/>
    <property type="match status" value="1"/>
</dbReference>
<proteinExistence type="predicted"/>
<dbReference type="Proteomes" id="UP000054624">
    <property type="component" value="Unassembled WGS sequence"/>
</dbReference>
<dbReference type="GO" id="GO:0008677">
    <property type="term" value="F:2-dehydropantoate 2-reductase activity"/>
    <property type="evidence" value="ECO:0007669"/>
    <property type="project" value="TreeGrafter"/>
</dbReference>
<protein>
    <submittedName>
        <fullName evidence="4">2-dehydropantoate 2-reductase</fullName>
    </submittedName>
</protein>
<accession>A0A158DL43</accession>
<dbReference type="PANTHER" id="PTHR43765">
    <property type="entry name" value="2-DEHYDROPANTOATE 2-REDUCTASE-RELATED"/>
    <property type="match status" value="1"/>
</dbReference>
<name>A0A158DL43_9BURK</name>
<dbReference type="PANTHER" id="PTHR43765:SF2">
    <property type="entry name" value="2-DEHYDROPANTOATE 2-REDUCTASE"/>
    <property type="match status" value="1"/>
</dbReference>
<keyword evidence="2" id="KW-0560">Oxidoreductase</keyword>
<evidence type="ECO:0000259" key="3">
    <source>
        <dbReference type="Pfam" id="PF08546"/>
    </source>
</evidence>
<dbReference type="Gene3D" id="1.10.1040.10">
    <property type="entry name" value="N-(1-d-carboxylethyl)-l-norvaline Dehydrogenase, domain 2"/>
    <property type="match status" value="1"/>
</dbReference>
<organism evidence="4 5">
    <name type="scientific">Caballeronia temeraria</name>
    <dbReference type="NCBI Taxonomy" id="1777137"/>
    <lineage>
        <taxon>Bacteria</taxon>
        <taxon>Pseudomonadati</taxon>
        <taxon>Pseudomonadota</taxon>
        <taxon>Betaproteobacteria</taxon>
        <taxon>Burkholderiales</taxon>
        <taxon>Burkholderiaceae</taxon>
        <taxon>Caballeronia</taxon>
    </lineage>
</organism>
<dbReference type="AlphaFoldDB" id="A0A158DL43"/>
<dbReference type="InterPro" id="IPR008927">
    <property type="entry name" value="6-PGluconate_DH-like_C_sf"/>
</dbReference>
<dbReference type="InterPro" id="IPR013328">
    <property type="entry name" value="6PGD_dom2"/>
</dbReference>
<dbReference type="GO" id="GO:0050661">
    <property type="term" value="F:NADP binding"/>
    <property type="evidence" value="ECO:0007669"/>
    <property type="project" value="TreeGrafter"/>
</dbReference>
<dbReference type="InterPro" id="IPR050838">
    <property type="entry name" value="Ketopantoate_reductase"/>
</dbReference>
<keyword evidence="5" id="KW-1185">Reference proteome</keyword>
<dbReference type="InterPro" id="IPR013752">
    <property type="entry name" value="KPA_reductase"/>
</dbReference>
<sequence length="72" mass="7850">MAAEGLSAQFKTSMLQSLEKNSVTEIDFINGAVVRWGERLGVPTPVNTTLVACIKGIERATRDRQKEEGKTA</sequence>